<proteinExistence type="inferred from homology"/>
<gene>
    <name evidence="3" type="ORF">GA0070604_3948</name>
</gene>
<dbReference type="InterPro" id="IPR024654">
    <property type="entry name" value="Calcineurin-like_PHP_lpxH"/>
</dbReference>
<reference evidence="4" key="1">
    <citation type="submission" date="2016-06" db="EMBL/GenBank/DDBJ databases">
        <authorList>
            <person name="Varghese N."/>
            <person name="Submissions Spin"/>
        </authorList>
    </citation>
    <scope>NUCLEOTIDE SEQUENCE [LARGE SCALE GENOMIC DNA]</scope>
    <source>
        <strain evidence="4">DSM 44814</strain>
    </source>
</reference>
<dbReference type="STRING" id="227316.GA0070604_3948"/>
<dbReference type="PANTHER" id="PTHR42850">
    <property type="entry name" value="METALLOPHOSPHOESTERASE"/>
    <property type="match status" value="1"/>
</dbReference>
<organism evidence="3 4">
    <name type="scientific">Micromonospora eburnea</name>
    <dbReference type="NCBI Taxonomy" id="227316"/>
    <lineage>
        <taxon>Bacteria</taxon>
        <taxon>Bacillati</taxon>
        <taxon>Actinomycetota</taxon>
        <taxon>Actinomycetes</taxon>
        <taxon>Micromonosporales</taxon>
        <taxon>Micromonosporaceae</taxon>
        <taxon>Micromonospora</taxon>
    </lineage>
</organism>
<feature type="domain" description="Calcineurin-like phosphoesterase" evidence="2">
    <location>
        <begin position="28"/>
        <end position="208"/>
    </location>
</feature>
<dbReference type="GO" id="GO:0005737">
    <property type="term" value="C:cytoplasm"/>
    <property type="evidence" value="ECO:0007669"/>
    <property type="project" value="TreeGrafter"/>
</dbReference>
<name>A0A1C6UYN0_9ACTN</name>
<dbReference type="SUPFAM" id="SSF56300">
    <property type="entry name" value="Metallo-dependent phosphatases"/>
    <property type="match status" value="1"/>
</dbReference>
<evidence type="ECO:0000259" key="2">
    <source>
        <dbReference type="Pfam" id="PF12850"/>
    </source>
</evidence>
<dbReference type="Pfam" id="PF12850">
    <property type="entry name" value="Metallophos_2"/>
    <property type="match status" value="1"/>
</dbReference>
<keyword evidence="4" id="KW-1185">Reference proteome</keyword>
<sequence>MTDLTVDAAWHAAAEGEGPAPRFGPVERLAVLSDVHANVPALSAVLDEPEVRSADLVVFCGDLTWGSEPQRTAEIVQGLGSRAVLVRGNADRAVVELARGGRAAASPRDDWMPAQHSPATVDWLAGFPFTAVIEVTGLGAVRFCHGSPRSDTELLTPGTPPERLAEIRSVFAEPVLVSGHSHIQFDRVVAGLRNVNPGSLGLPYHDGVPGTAYWALFGPGVRLRRTGYDLAAAIAGCHRAGDPAADRIAGLLTAPPTVSEVTAHAEGLVFSD</sequence>
<dbReference type="Proteomes" id="UP000199696">
    <property type="component" value="Unassembled WGS sequence"/>
</dbReference>
<comment type="similarity">
    <text evidence="1">Belongs to the metallophosphoesterase superfamily. YfcE family.</text>
</comment>
<dbReference type="PIRSF" id="PIRSF000883">
    <property type="entry name" value="Pesterase_MJ0912"/>
    <property type="match status" value="1"/>
</dbReference>
<dbReference type="EMBL" id="FMHY01000002">
    <property type="protein sequence ID" value="SCL58954.1"/>
    <property type="molecule type" value="Genomic_DNA"/>
</dbReference>
<dbReference type="Gene3D" id="3.60.21.10">
    <property type="match status" value="1"/>
</dbReference>
<dbReference type="RefSeq" id="WP_091120307.1">
    <property type="nucleotide sequence ID" value="NZ_FMHY01000002.1"/>
</dbReference>
<evidence type="ECO:0000256" key="1">
    <source>
        <dbReference type="ARBA" id="ARBA00008950"/>
    </source>
</evidence>
<dbReference type="OrthoDB" id="9813918at2"/>
<accession>A0A1C6UYN0</accession>
<dbReference type="PANTHER" id="PTHR42850:SF2">
    <property type="entry name" value="BLL5683 PROTEIN"/>
    <property type="match status" value="1"/>
</dbReference>
<dbReference type="GO" id="GO:0016791">
    <property type="term" value="F:phosphatase activity"/>
    <property type="evidence" value="ECO:0007669"/>
    <property type="project" value="TreeGrafter"/>
</dbReference>
<protein>
    <submittedName>
        <fullName evidence="3">Phosphoesterase, MJ0936 family</fullName>
    </submittedName>
</protein>
<dbReference type="InterPro" id="IPR050126">
    <property type="entry name" value="Ap4A_hydrolase"/>
</dbReference>
<dbReference type="AlphaFoldDB" id="A0A1C6UYN0"/>
<evidence type="ECO:0000313" key="4">
    <source>
        <dbReference type="Proteomes" id="UP000199696"/>
    </source>
</evidence>
<dbReference type="InterPro" id="IPR011152">
    <property type="entry name" value="Pesterase_MJ0912"/>
</dbReference>
<evidence type="ECO:0000313" key="3">
    <source>
        <dbReference type="EMBL" id="SCL58954.1"/>
    </source>
</evidence>
<dbReference type="InterPro" id="IPR029052">
    <property type="entry name" value="Metallo-depent_PP-like"/>
</dbReference>